<dbReference type="PIRSF" id="PIRSF037037">
    <property type="entry name" value="Kelch-like_protein_gigaxonin"/>
    <property type="match status" value="1"/>
</dbReference>
<dbReference type="PROSITE" id="PS50097">
    <property type="entry name" value="BTB"/>
    <property type="match status" value="1"/>
</dbReference>
<evidence type="ECO:0000256" key="2">
    <source>
        <dbReference type="ARBA" id="ARBA00022737"/>
    </source>
</evidence>
<accession>A0AAE0RSW7</accession>
<dbReference type="PANTHER" id="PTHR45632">
    <property type="entry name" value="LD33804P"/>
    <property type="match status" value="1"/>
</dbReference>
<dbReference type="Gene3D" id="1.25.40.420">
    <property type="match status" value="1"/>
</dbReference>
<dbReference type="InterPro" id="IPR011705">
    <property type="entry name" value="BACK"/>
</dbReference>
<evidence type="ECO:0000256" key="1">
    <source>
        <dbReference type="ARBA" id="ARBA00022441"/>
    </source>
</evidence>
<dbReference type="PANTHER" id="PTHR45632:SF3">
    <property type="entry name" value="KELCH-LIKE PROTEIN 32"/>
    <property type="match status" value="1"/>
</dbReference>
<feature type="domain" description="BTB" evidence="3">
    <location>
        <begin position="51"/>
        <end position="118"/>
    </location>
</feature>
<organism evidence="4 5">
    <name type="scientific">Potamilus streckersoni</name>
    <dbReference type="NCBI Taxonomy" id="2493646"/>
    <lineage>
        <taxon>Eukaryota</taxon>
        <taxon>Metazoa</taxon>
        <taxon>Spiralia</taxon>
        <taxon>Lophotrochozoa</taxon>
        <taxon>Mollusca</taxon>
        <taxon>Bivalvia</taxon>
        <taxon>Autobranchia</taxon>
        <taxon>Heteroconchia</taxon>
        <taxon>Palaeoheterodonta</taxon>
        <taxon>Unionida</taxon>
        <taxon>Unionoidea</taxon>
        <taxon>Unionidae</taxon>
        <taxon>Ambleminae</taxon>
        <taxon>Lampsilini</taxon>
        <taxon>Potamilus</taxon>
    </lineage>
</organism>
<gene>
    <name evidence="4" type="ORF">CHS0354_034768</name>
</gene>
<evidence type="ECO:0000313" key="5">
    <source>
        <dbReference type="Proteomes" id="UP001195483"/>
    </source>
</evidence>
<dbReference type="EMBL" id="JAEAOA010002045">
    <property type="protein sequence ID" value="KAK3578974.1"/>
    <property type="molecule type" value="Genomic_DNA"/>
</dbReference>
<dbReference type="Gene3D" id="3.30.710.10">
    <property type="entry name" value="Potassium Channel Kv1.1, Chain A"/>
    <property type="match status" value="1"/>
</dbReference>
<proteinExistence type="predicted"/>
<dbReference type="AlphaFoldDB" id="A0AAE0RSW7"/>
<evidence type="ECO:0000313" key="4">
    <source>
        <dbReference type="EMBL" id="KAK3578974.1"/>
    </source>
</evidence>
<dbReference type="SMART" id="SM00612">
    <property type="entry name" value="Kelch"/>
    <property type="match status" value="5"/>
</dbReference>
<dbReference type="InterPro" id="IPR006652">
    <property type="entry name" value="Kelch_1"/>
</dbReference>
<evidence type="ECO:0000259" key="3">
    <source>
        <dbReference type="PROSITE" id="PS50097"/>
    </source>
</evidence>
<dbReference type="Pfam" id="PF24681">
    <property type="entry name" value="Kelch_KLHDC2_KLHL20_DRC7"/>
    <property type="match status" value="1"/>
</dbReference>
<reference evidence="4" key="2">
    <citation type="journal article" date="2021" name="Genome Biol. Evol.">
        <title>Developing a high-quality reference genome for a parasitic bivalve with doubly uniparental inheritance (Bivalvia: Unionida).</title>
        <authorList>
            <person name="Smith C.H."/>
        </authorList>
    </citation>
    <scope>NUCLEOTIDE SEQUENCE</scope>
    <source>
        <strain evidence="4">CHS0354</strain>
        <tissue evidence="4">Mantle</tissue>
    </source>
</reference>
<dbReference type="Pfam" id="PF01344">
    <property type="entry name" value="Kelch_1"/>
    <property type="match status" value="1"/>
</dbReference>
<dbReference type="SMART" id="SM00225">
    <property type="entry name" value="BTB"/>
    <property type="match status" value="1"/>
</dbReference>
<name>A0AAE0RSW7_9BIVA</name>
<dbReference type="FunFam" id="1.25.40.420:FF:000001">
    <property type="entry name" value="Kelch-like family member 12"/>
    <property type="match status" value="1"/>
</dbReference>
<dbReference type="Proteomes" id="UP001195483">
    <property type="component" value="Unassembled WGS sequence"/>
</dbReference>
<sequence>MPLSPKKHRLTHIVERAEEDQESSMTSLAAKNHCCKVLRGLQEFHKTKTFCDYCLVAEGQELNVHRVVMASCSDYFKAMLTGEMRESREGRVELKGVTAGGLKVVVDFAYTGILELTMENVEEVLAAASHIQITDAVDLCIKYLEEAITVDNCVDILNLVELYALNVDQSKFALDFMLINFEIVAESSQFYMLSHTQLSSMIRENSLIVMSEYKLFQFVLRWIEYDKDQRVMYVPELMKNVRLPLLTGEELVEKVSVKDIMKENKDCSTLLTEAKDYHIVVSKQPLLQNSCTQVRSNSKSLVMCHRETLEYYNLSNRRHGFLRDAVIPLYNPCVVVVDNFMYACGGKYDLNENNEIATARFFRYDPRFDTWYELTSMTEARKDFVMVAVGKKLYAIAGQDENLVMCTVERFDIATNEWDVRSSMNYSVYGHAGAVCNGKIYVSGGQRFDGCCNDLEVFDPEMDIWEKLSPMSHTRLNHNMVAVGNKLYIIGGNIEDSYGFPVPVIAIECFNPQTRQWSNCQKTLNIREAGACNLNSKIFVVGGINGEHYYSDLVQSYDPENDELEIVEKFPTRIYGKSCCILTLPQYL</sequence>
<dbReference type="SUPFAM" id="SSF54695">
    <property type="entry name" value="POZ domain"/>
    <property type="match status" value="1"/>
</dbReference>
<reference evidence="4" key="1">
    <citation type="journal article" date="2021" name="Genome Biol. Evol.">
        <title>A High-Quality Reference Genome for a Parasitic Bivalve with Doubly Uniparental Inheritance (Bivalvia: Unionida).</title>
        <authorList>
            <person name="Smith C.H."/>
        </authorList>
    </citation>
    <scope>NUCLEOTIDE SEQUENCE</scope>
    <source>
        <strain evidence="4">CHS0354</strain>
    </source>
</reference>
<dbReference type="SUPFAM" id="SSF117281">
    <property type="entry name" value="Kelch motif"/>
    <property type="match status" value="1"/>
</dbReference>
<dbReference type="Pfam" id="PF07707">
    <property type="entry name" value="BACK"/>
    <property type="match status" value="1"/>
</dbReference>
<reference evidence="4" key="3">
    <citation type="submission" date="2023-05" db="EMBL/GenBank/DDBJ databases">
        <authorList>
            <person name="Smith C.H."/>
        </authorList>
    </citation>
    <scope>NUCLEOTIDE SEQUENCE</scope>
    <source>
        <strain evidence="4">CHS0354</strain>
        <tissue evidence="4">Mantle</tissue>
    </source>
</reference>
<dbReference type="SMART" id="SM00875">
    <property type="entry name" value="BACK"/>
    <property type="match status" value="1"/>
</dbReference>
<comment type="caution">
    <text evidence="4">The sequence shown here is derived from an EMBL/GenBank/DDBJ whole genome shotgun (WGS) entry which is preliminary data.</text>
</comment>
<keyword evidence="5" id="KW-1185">Reference proteome</keyword>
<dbReference type="InterPro" id="IPR015915">
    <property type="entry name" value="Kelch-typ_b-propeller"/>
</dbReference>
<dbReference type="InterPro" id="IPR000210">
    <property type="entry name" value="BTB/POZ_dom"/>
</dbReference>
<protein>
    <recommendedName>
        <fullName evidence="3">BTB domain-containing protein</fullName>
    </recommendedName>
</protein>
<keyword evidence="1" id="KW-0880">Kelch repeat</keyword>
<dbReference type="InterPro" id="IPR011333">
    <property type="entry name" value="SKP1/BTB/POZ_sf"/>
</dbReference>
<dbReference type="InterPro" id="IPR017096">
    <property type="entry name" value="BTB-kelch_protein"/>
</dbReference>
<keyword evidence="2" id="KW-0677">Repeat</keyword>
<dbReference type="Pfam" id="PF00651">
    <property type="entry name" value="BTB"/>
    <property type="match status" value="1"/>
</dbReference>
<dbReference type="Gene3D" id="2.120.10.80">
    <property type="entry name" value="Kelch-type beta propeller"/>
    <property type="match status" value="1"/>
</dbReference>